<evidence type="ECO:0000256" key="1">
    <source>
        <dbReference type="SAM" id="MobiDB-lite"/>
    </source>
</evidence>
<dbReference type="Pfam" id="PF02517">
    <property type="entry name" value="Rce1-like"/>
    <property type="match status" value="1"/>
</dbReference>
<evidence type="ECO:0000256" key="2">
    <source>
        <dbReference type="SAM" id="Phobius"/>
    </source>
</evidence>
<evidence type="ECO:0000313" key="5">
    <source>
        <dbReference type="Proteomes" id="UP000546257"/>
    </source>
</evidence>
<keyword evidence="4" id="KW-0482">Metalloprotease</keyword>
<dbReference type="RefSeq" id="WP_185193405.1">
    <property type="nucleotide sequence ID" value="NZ_JACKXD010000004.1"/>
</dbReference>
<dbReference type="GO" id="GO:0080120">
    <property type="term" value="P:CAAX-box protein maturation"/>
    <property type="evidence" value="ECO:0007669"/>
    <property type="project" value="UniProtKB-ARBA"/>
</dbReference>
<comment type="caution">
    <text evidence="4">The sequence shown here is derived from an EMBL/GenBank/DDBJ whole genome shotgun (WGS) entry which is preliminary data.</text>
</comment>
<dbReference type="GO" id="GO:0004175">
    <property type="term" value="F:endopeptidase activity"/>
    <property type="evidence" value="ECO:0007669"/>
    <property type="project" value="UniProtKB-ARBA"/>
</dbReference>
<keyword evidence="2" id="KW-1133">Transmembrane helix</keyword>
<dbReference type="Proteomes" id="UP000546257">
    <property type="component" value="Unassembled WGS sequence"/>
</dbReference>
<feature type="transmembrane region" description="Helical" evidence="2">
    <location>
        <begin position="29"/>
        <end position="53"/>
    </location>
</feature>
<protein>
    <submittedName>
        <fullName evidence="4">CPBP family intramembrane metalloprotease</fullName>
    </submittedName>
</protein>
<name>A0A7J9SLQ8_9EURY</name>
<feature type="transmembrane region" description="Helical" evidence="2">
    <location>
        <begin position="108"/>
        <end position="131"/>
    </location>
</feature>
<dbReference type="PANTHER" id="PTHR36435:SF1">
    <property type="entry name" value="CAAX AMINO TERMINAL PROTEASE FAMILY PROTEIN"/>
    <property type="match status" value="1"/>
</dbReference>
<keyword evidence="4" id="KW-0645">Protease</keyword>
<dbReference type="PANTHER" id="PTHR36435">
    <property type="entry name" value="SLR1288 PROTEIN"/>
    <property type="match status" value="1"/>
</dbReference>
<proteinExistence type="predicted"/>
<reference evidence="4 5" key="1">
    <citation type="submission" date="2020-08" db="EMBL/GenBank/DDBJ databases">
        <authorList>
            <person name="Seo M.-J."/>
        </authorList>
    </citation>
    <scope>NUCLEOTIDE SEQUENCE [LARGE SCALE GENOMIC DNA]</scope>
    <source>
        <strain evidence="4 5">MBLA0160</strain>
    </source>
</reference>
<evidence type="ECO:0000313" key="4">
    <source>
        <dbReference type="EMBL" id="MBB6647029.1"/>
    </source>
</evidence>
<dbReference type="EMBL" id="JACKXD010000004">
    <property type="protein sequence ID" value="MBB6647029.1"/>
    <property type="molecule type" value="Genomic_DNA"/>
</dbReference>
<keyword evidence="2" id="KW-0472">Membrane</keyword>
<dbReference type="GO" id="GO:0006508">
    <property type="term" value="P:proteolysis"/>
    <property type="evidence" value="ECO:0007669"/>
    <property type="project" value="UniProtKB-KW"/>
</dbReference>
<feature type="transmembrane region" description="Helical" evidence="2">
    <location>
        <begin position="235"/>
        <end position="257"/>
    </location>
</feature>
<feature type="region of interest" description="Disordered" evidence="1">
    <location>
        <begin position="1"/>
        <end position="20"/>
    </location>
</feature>
<accession>A0A7J9SLQ8</accession>
<feature type="transmembrane region" description="Helical" evidence="2">
    <location>
        <begin position="212"/>
        <end position="229"/>
    </location>
</feature>
<keyword evidence="2" id="KW-0812">Transmembrane</keyword>
<feature type="transmembrane region" description="Helical" evidence="2">
    <location>
        <begin position="183"/>
        <end position="205"/>
    </location>
</feature>
<dbReference type="AlphaFoldDB" id="A0A7J9SLQ8"/>
<keyword evidence="4" id="KW-0378">Hydrolase</keyword>
<dbReference type="GO" id="GO:0008237">
    <property type="term" value="F:metallopeptidase activity"/>
    <property type="evidence" value="ECO:0007669"/>
    <property type="project" value="UniProtKB-KW"/>
</dbReference>
<keyword evidence="5" id="KW-1185">Reference proteome</keyword>
<organism evidence="4 5">
    <name type="scientific">Halobellus ruber</name>
    <dbReference type="NCBI Taxonomy" id="2761102"/>
    <lineage>
        <taxon>Archaea</taxon>
        <taxon>Methanobacteriati</taxon>
        <taxon>Methanobacteriota</taxon>
        <taxon>Stenosarchaea group</taxon>
        <taxon>Halobacteria</taxon>
        <taxon>Halobacteriales</taxon>
        <taxon>Haloferacaceae</taxon>
        <taxon>Halobellus</taxon>
    </lineage>
</organism>
<feature type="transmembrane region" description="Helical" evidence="2">
    <location>
        <begin position="65"/>
        <end position="88"/>
    </location>
</feature>
<feature type="domain" description="CAAX prenyl protease 2/Lysostaphin resistance protein A-like" evidence="3">
    <location>
        <begin position="152"/>
        <end position="247"/>
    </location>
</feature>
<feature type="transmembrane region" description="Helical" evidence="2">
    <location>
        <begin position="151"/>
        <end position="171"/>
    </location>
</feature>
<dbReference type="InterPro" id="IPR052710">
    <property type="entry name" value="CAAX_protease"/>
</dbReference>
<evidence type="ECO:0000259" key="3">
    <source>
        <dbReference type="Pfam" id="PF02517"/>
    </source>
</evidence>
<dbReference type="InterPro" id="IPR003675">
    <property type="entry name" value="Rce1/LyrA-like_dom"/>
</dbReference>
<sequence>MPSVSSDPTSLDRPDDVAPSRSPRAVLRAVAVAILLATVGIVVGVALVGGAVLALTTAGVRVTPVLGLVLSLALATGVGFGGVALAYLRYRGSGLDYVGLGVPSVREVAYVVGGYVASFALLIAASVVLTATGTEAAPNTVAEVGMRNPEVLLLLIPASFLLIGPGEELLYRGVVQNRLGEALPAPAAIVLASLIFASIHFFSLAGAPRARLVSISVLVLPTLVFGTMYELTDNIAVPALIHGAYNATLFSLLYLTLRFASGGTNQFPEAAALLPA</sequence>
<gene>
    <name evidence="4" type="ORF">H5V44_12160</name>
</gene>